<proteinExistence type="predicted"/>
<comment type="caution">
    <text evidence="1">The sequence shown here is derived from an EMBL/GenBank/DDBJ whole genome shotgun (WGS) entry which is preliminary data.</text>
</comment>
<dbReference type="EMBL" id="JACHWR010000001">
    <property type="protein sequence ID" value="MBB3040861.1"/>
    <property type="molecule type" value="Genomic_DNA"/>
</dbReference>
<evidence type="ECO:0000313" key="2">
    <source>
        <dbReference type="Proteomes" id="UP000589626"/>
    </source>
</evidence>
<dbReference type="RefSeq" id="WP_183590842.1">
    <property type="nucleotide sequence ID" value="NZ_JACHWR010000001.1"/>
</dbReference>
<reference evidence="1 2" key="1">
    <citation type="submission" date="2020-08" db="EMBL/GenBank/DDBJ databases">
        <title>Sequencing the genomes of 1000 actinobacteria strains.</title>
        <authorList>
            <person name="Klenk H.-P."/>
        </authorList>
    </citation>
    <scope>NUCLEOTIDE SEQUENCE [LARGE SCALE GENOMIC DNA]</scope>
    <source>
        <strain evidence="1 2">DSM 105498</strain>
    </source>
</reference>
<accession>A0A7W4Z0J9</accession>
<protein>
    <submittedName>
        <fullName evidence="1">Uncharacterized protein</fullName>
    </submittedName>
</protein>
<name>A0A7W4Z0J9_9ACTN</name>
<keyword evidence="2" id="KW-1185">Reference proteome</keyword>
<sequence length="176" mass="18779">MSWEEELFGLLDDLEQQAEALYDAERGPDLVDRSRTAYREVTLASRLMASLGTQVRLEVAGVGAVQGVLDRVADGWCVLSGASQDWVVLLPAVTVVHGASDRSVPEVAWSPVASLGVGSALRRLADAGERCVLHLRVGATYDAVLHRVGADFVEAVVGEGRRMLVAIDALAAVQSR</sequence>
<organism evidence="1 2">
    <name type="scientific">Nocardioides soli</name>
    <dbReference type="NCBI Taxonomy" id="1036020"/>
    <lineage>
        <taxon>Bacteria</taxon>
        <taxon>Bacillati</taxon>
        <taxon>Actinomycetota</taxon>
        <taxon>Actinomycetes</taxon>
        <taxon>Propionibacteriales</taxon>
        <taxon>Nocardioidaceae</taxon>
        <taxon>Nocardioides</taxon>
    </lineage>
</organism>
<dbReference type="AlphaFoldDB" id="A0A7W4Z0J9"/>
<dbReference type="Proteomes" id="UP000589626">
    <property type="component" value="Unassembled WGS sequence"/>
</dbReference>
<gene>
    <name evidence="1" type="ORF">FHU40_000662</name>
</gene>
<evidence type="ECO:0000313" key="1">
    <source>
        <dbReference type="EMBL" id="MBB3040861.1"/>
    </source>
</evidence>